<dbReference type="SMART" id="SM00283">
    <property type="entry name" value="MA"/>
    <property type="match status" value="1"/>
</dbReference>
<feature type="domain" description="Methyl-accepting transducer" evidence="6">
    <location>
        <begin position="267"/>
        <end position="496"/>
    </location>
</feature>
<keyword evidence="9" id="KW-1185">Reference proteome</keyword>
<comment type="similarity">
    <text evidence="2">Belongs to the methyl-accepting chemotaxis (MCP) protein family.</text>
</comment>
<dbReference type="CDD" id="cd06225">
    <property type="entry name" value="HAMP"/>
    <property type="match status" value="1"/>
</dbReference>
<dbReference type="CDD" id="cd11386">
    <property type="entry name" value="MCP_signal"/>
    <property type="match status" value="1"/>
</dbReference>
<dbReference type="InterPro" id="IPR024478">
    <property type="entry name" value="HlyB_4HB_MCP"/>
</dbReference>
<dbReference type="PRINTS" id="PR00260">
    <property type="entry name" value="CHEMTRNSDUCR"/>
</dbReference>
<dbReference type="PANTHER" id="PTHR43531">
    <property type="entry name" value="PROTEIN ICFG"/>
    <property type="match status" value="1"/>
</dbReference>
<proteinExistence type="inferred from homology"/>
<dbReference type="InterPro" id="IPR051310">
    <property type="entry name" value="MCP_chemotaxis"/>
</dbReference>
<dbReference type="Gene3D" id="1.10.287.950">
    <property type="entry name" value="Methyl-accepting chemotaxis protein"/>
    <property type="match status" value="1"/>
</dbReference>
<dbReference type="SUPFAM" id="SSF58104">
    <property type="entry name" value="Methyl-accepting chemotaxis protein (MCP) signaling domain"/>
    <property type="match status" value="1"/>
</dbReference>
<feature type="compositionally biased region" description="Polar residues" evidence="4">
    <location>
        <begin position="288"/>
        <end position="314"/>
    </location>
</feature>
<dbReference type="RefSeq" id="WP_320420702.1">
    <property type="nucleotide sequence ID" value="NZ_JAXCLA010000001.1"/>
</dbReference>
<evidence type="ECO:0000256" key="4">
    <source>
        <dbReference type="SAM" id="MobiDB-lite"/>
    </source>
</evidence>
<organism evidence="8 9">
    <name type="scientific">Roseateles agri</name>
    <dbReference type="NCBI Taxonomy" id="3098619"/>
    <lineage>
        <taxon>Bacteria</taxon>
        <taxon>Pseudomonadati</taxon>
        <taxon>Pseudomonadota</taxon>
        <taxon>Betaproteobacteria</taxon>
        <taxon>Burkholderiales</taxon>
        <taxon>Sphaerotilaceae</taxon>
        <taxon>Roseateles</taxon>
    </lineage>
</organism>
<dbReference type="EMBL" id="JAXCLA010000001">
    <property type="protein sequence ID" value="MDY0742893.1"/>
    <property type="molecule type" value="Genomic_DNA"/>
</dbReference>
<feature type="region of interest" description="Disordered" evidence="4">
    <location>
        <begin position="272"/>
        <end position="314"/>
    </location>
</feature>
<evidence type="ECO:0000313" key="9">
    <source>
        <dbReference type="Proteomes" id="UP001285263"/>
    </source>
</evidence>
<evidence type="ECO:0000256" key="5">
    <source>
        <dbReference type="SAM" id="Phobius"/>
    </source>
</evidence>
<feature type="transmembrane region" description="Helical" evidence="5">
    <location>
        <begin position="12"/>
        <end position="33"/>
    </location>
</feature>
<dbReference type="Pfam" id="PF12729">
    <property type="entry name" value="4HB_MCP_1"/>
    <property type="match status" value="1"/>
</dbReference>
<reference evidence="8 9" key="1">
    <citation type="submission" date="2023-11" db="EMBL/GenBank/DDBJ databases">
        <title>Paucibacter sp. nov., isolated from fresh soil in Korea.</title>
        <authorList>
            <person name="Le N.T.T."/>
        </authorList>
    </citation>
    <scope>NUCLEOTIDE SEQUENCE [LARGE SCALE GENOMIC DNA]</scope>
    <source>
        <strain evidence="8 9">R3-3</strain>
    </source>
</reference>
<dbReference type="PANTHER" id="PTHR43531:SF14">
    <property type="entry name" value="METHYL-ACCEPTING CHEMOTAXIS PROTEIN I-RELATED"/>
    <property type="match status" value="1"/>
</dbReference>
<feature type="domain" description="HAMP" evidence="7">
    <location>
        <begin position="210"/>
        <end position="262"/>
    </location>
</feature>
<feature type="transmembrane region" description="Helical" evidence="5">
    <location>
        <begin position="188"/>
        <end position="208"/>
    </location>
</feature>
<keyword evidence="5" id="KW-0472">Membrane</keyword>
<comment type="caution">
    <text evidence="8">The sequence shown here is derived from an EMBL/GenBank/DDBJ whole genome shotgun (WGS) entry which is preliminary data.</text>
</comment>
<dbReference type="Pfam" id="PF00672">
    <property type="entry name" value="HAMP"/>
    <property type="match status" value="1"/>
</dbReference>
<keyword evidence="1" id="KW-0488">Methylation</keyword>
<keyword evidence="5" id="KW-0812">Transmembrane</keyword>
<evidence type="ECO:0000259" key="6">
    <source>
        <dbReference type="PROSITE" id="PS50111"/>
    </source>
</evidence>
<dbReference type="InterPro" id="IPR004090">
    <property type="entry name" value="Chemotax_Me-accpt_rcpt"/>
</dbReference>
<sequence length="513" mass="54203">MLQRISVGAKLGLAFFVVLLITAVLGGLSIVQLGRVNDTATAMAKDWLPSTRVALQMGQLASRYRTREYRYSTSEAAVRPTELTAVKKGQESLEASIAAYDKLVSSDEEAAKYKEFKAAWADYLDNSRAMQAALDGGDEENARKLLTVSGAAKFDVMNKAIDALVEINVAGADAANDLGDQIFSRSRWLIIGMTAAAIALGASLAWLITRRITKPLSESVALAQAVAQGDLTRELKLAGDDELAQMQRALMEMVGQLRSVVSEVRSGVDSVSSASSQIATGNHDLSARTEQTASNLEETASSMEQLTGAVSQSADTARQANQLASAAAVSAQRGGEVVDGVVQRMAQISESSQRIADIIGTIDGIAFQTNILALNAAVEAARAGEQGRGFAVVASEVRALAQRSAEAAKEIKTLIHRSVETVEAGTNDVSEARRAMDEIVGGVRRVTDLMGEIAAAATEQRDGIGQVNQAVATLDQMTQQNAALVEESSAASASLKDQAQRLSEVVAVFKLRG</sequence>
<name>A0ABU5DAY8_9BURK</name>
<dbReference type="InterPro" id="IPR003660">
    <property type="entry name" value="HAMP_dom"/>
</dbReference>
<evidence type="ECO:0000313" key="8">
    <source>
        <dbReference type="EMBL" id="MDY0742893.1"/>
    </source>
</evidence>
<evidence type="ECO:0000259" key="7">
    <source>
        <dbReference type="PROSITE" id="PS50885"/>
    </source>
</evidence>
<keyword evidence="5" id="KW-1133">Transmembrane helix</keyword>
<keyword evidence="3" id="KW-0807">Transducer</keyword>
<evidence type="ECO:0000256" key="3">
    <source>
        <dbReference type="PROSITE-ProRule" id="PRU00284"/>
    </source>
</evidence>
<protein>
    <submittedName>
        <fullName evidence="8">Methyl-accepting chemotaxis protein</fullName>
    </submittedName>
</protein>
<dbReference type="PROSITE" id="PS50885">
    <property type="entry name" value="HAMP"/>
    <property type="match status" value="1"/>
</dbReference>
<evidence type="ECO:0000256" key="2">
    <source>
        <dbReference type="ARBA" id="ARBA00029447"/>
    </source>
</evidence>
<dbReference type="InterPro" id="IPR004089">
    <property type="entry name" value="MCPsignal_dom"/>
</dbReference>
<dbReference type="SMART" id="SM00304">
    <property type="entry name" value="HAMP"/>
    <property type="match status" value="1"/>
</dbReference>
<dbReference type="PROSITE" id="PS50111">
    <property type="entry name" value="CHEMOTAXIS_TRANSDUC_2"/>
    <property type="match status" value="1"/>
</dbReference>
<accession>A0ABU5DAY8</accession>
<gene>
    <name evidence="8" type="ORF">SNE35_00165</name>
</gene>
<evidence type="ECO:0000256" key="1">
    <source>
        <dbReference type="ARBA" id="ARBA00022481"/>
    </source>
</evidence>
<dbReference type="Proteomes" id="UP001285263">
    <property type="component" value="Unassembled WGS sequence"/>
</dbReference>
<dbReference type="Pfam" id="PF00015">
    <property type="entry name" value="MCPsignal"/>
    <property type="match status" value="1"/>
</dbReference>